<feature type="transmembrane region" description="Helical" evidence="8">
    <location>
        <begin position="387"/>
        <end position="406"/>
    </location>
</feature>
<dbReference type="SUPFAM" id="SSF82714">
    <property type="entry name" value="Multidrug efflux transporter AcrB TolC docking domain, DN and DC subdomains"/>
    <property type="match status" value="2"/>
</dbReference>
<sequence>MNAIVGAALRQRVLVLILAVLMIGGGLFAYKRLNIEAYPDPVPPLVDIVTQNPGQSSEEIERYITIPMEVQMAGLPYVKSIRSISLVGLSDVKVQFTYDLTYREAAQLVTNRLAQLGPLPNGAQPIISPTSPIGEIFRYRVTGPKGFSVTDLKTIQDWILLRRLKAVPGVIDVTTWGGKSKTFDITVDLDRLQAHGLTLKQVIDGLNSANVNVGANTVNLGPQSAVVRAVGQIRSMDDIRNTMLLARDGSPTLVSDIAEVTVGNEPRLGVAGHDDDDDVVEGIVLMRRGAETMPTLRAVEKEVERINASSLLPPGVRIERIYDRSVLVEVTTHTVLHNMVMGVCLIFLIQWLFLGDLRSALIVSATIPFALLFAVAILVLNGESANLLSMGAIDFGIIVDATVIMVENIFRHLAEASHGPGSRQVREEPEGLTGKLFTIYEASGEVTKAIFFSATIIIAGFLPLFTLSGVEGRIFGPMAQTYAYALAGGLLATFTVSPALAALLLPEKVSETETFLVRGLRRLYRQAYALALGWRHAMLAVGLGVMLAAGFAASTVGLEFLPKLEEGNIWLRAALPPSVSLDEGNGYVNRMRRLVKSFPEVETVVSQHGRPDDGTDPDGFSNAEFFVPLKPADKWRKGLEKPDLVNEMADALRKAFPGVTFAFSQYIQDNVQEAASGIDAENAIKISGPDLTTLRKIAVDIRKVLETVPGITDIQVPPLLGQPTIRIDIDRAKAARYGLSPGDINATIQAAVGGQAAGDLYEEGSDRHFPLLVRLAPRYRQDMDAIRRISIGTVGPNGSVVQVPLGEVATVQLATGAFYIYREQQERYIPVKFSVRGRDLGGAVLEAQQKVAEQVKLPGGYRLDWAGDFVNFESAIARLAIAVPIAIGLILLLLYVSFGSLTDTLLAGAAMPLAISGGILALWAADMSFSISAAIGFVALFGIAAMNGIMVVSCFNRLVAAGIEREQALRETCEQQMRPVLMTCVAAAVGLLPAAFSTAIGSQVQRPLAIVVVGGTLLAPFLFLTVLPAAIGVFSRRRTTVPAPQAGLAPA</sequence>
<feature type="transmembrane region" description="Helical" evidence="8">
    <location>
        <begin position="335"/>
        <end position="354"/>
    </location>
</feature>
<proteinExistence type="inferred from homology"/>
<dbReference type="InterPro" id="IPR004763">
    <property type="entry name" value="CusA-like"/>
</dbReference>
<evidence type="ECO:0000256" key="3">
    <source>
        <dbReference type="ARBA" id="ARBA00022448"/>
    </source>
</evidence>
<feature type="transmembrane region" description="Helical" evidence="8">
    <location>
        <begin position="12"/>
        <end position="30"/>
    </location>
</feature>
<feature type="transmembrane region" description="Helical" evidence="8">
    <location>
        <begin position="905"/>
        <end position="925"/>
    </location>
</feature>
<evidence type="ECO:0000256" key="7">
    <source>
        <dbReference type="ARBA" id="ARBA00023136"/>
    </source>
</evidence>
<feature type="transmembrane region" description="Helical" evidence="8">
    <location>
        <begin position="449"/>
        <end position="470"/>
    </location>
</feature>
<feature type="transmembrane region" description="Helical" evidence="8">
    <location>
        <begin position="931"/>
        <end position="959"/>
    </location>
</feature>
<feature type="transmembrane region" description="Helical" evidence="8">
    <location>
        <begin position="361"/>
        <end position="381"/>
    </location>
</feature>
<dbReference type="PRINTS" id="PR00702">
    <property type="entry name" value="ACRIFLAVINRP"/>
</dbReference>
<dbReference type="RefSeq" id="WP_230550526.1">
    <property type="nucleotide sequence ID" value="NZ_JAJISD010000003.1"/>
</dbReference>
<dbReference type="Gene3D" id="1.20.1640.10">
    <property type="entry name" value="Multidrug efflux transporter AcrB transmembrane domain"/>
    <property type="match status" value="2"/>
</dbReference>
<evidence type="ECO:0000313" key="9">
    <source>
        <dbReference type="EMBL" id="MCC8429320.1"/>
    </source>
</evidence>
<keyword evidence="6 8" id="KW-1133">Transmembrane helix</keyword>
<dbReference type="Proteomes" id="UP001198862">
    <property type="component" value="Unassembled WGS sequence"/>
</dbReference>
<comment type="subcellular location">
    <subcellularLocation>
        <location evidence="1">Cell membrane</location>
        <topology evidence="1">Multi-pass membrane protein</topology>
    </subcellularLocation>
</comment>
<dbReference type="Gene3D" id="3.30.2090.10">
    <property type="entry name" value="Multidrug efflux transporter AcrB TolC docking domain, DN and DC subdomains"/>
    <property type="match status" value="2"/>
</dbReference>
<dbReference type="Gene3D" id="3.30.70.1440">
    <property type="entry name" value="Multidrug efflux transporter AcrB pore domain"/>
    <property type="match status" value="1"/>
</dbReference>
<dbReference type="InterPro" id="IPR027463">
    <property type="entry name" value="AcrB_DN_DC_subdom"/>
</dbReference>
<comment type="caution">
    <text evidence="9">The sequence shown here is derived from an EMBL/GenBank/DDBJ whole genome shotgun (WGS) entry which is preliminary data.</text>
</comment>
<evidence type="ECO:0000256" key="5">
    <source>
        <dbReference type="ARBA" id="ARBA00022692"/>
    </source>
</evidence>
<dbReference type="PANTHER" id="PTHR32063">
    <property type="match status" value="1"/>
</dbReference>
<dbReference type="EMBL" id="JAJISD010000003">
    <property type="protein sequence ID" value="MCC8429320.1"/>
    <property type="molecule type" value="Genomic_DNA"/>
</dbReference>
<keyword evidence="10" id="KW-1185">Reference proteome</keyword>
<accession>A0ABS8KTD9</accession>
<keyword evidence="4" id="KW-1003">Cell membrane</keyword>
<dbReference type="SUPFAM" id="SSF82866">
    <property type="entry name" value="Multidrug efflux transporter AcrB transmembrane domain"/>
    <property type="match status" value="2"/>
</dbReference>
<evidence type="ECO:0000256" key="2">
    <source>
        <dbReference type="ARBA" id="ARBA00010942"/>
    </source>
</evidence>
<keyword evidence="5 8" id="KW-0812">Transmembrane</keyword>
<organism evidence="9 10">
    <name type="scientific">Reyranella aquatilis</name>
    <dbReference type="NCBI Taxonomy" id="2035356"/>
    <lineage>
        <taxon>Bacteria</taxon>
        <taxon>Pseudomonadati</taxon>
        <taxon>Pseudomonadota</taxon>
        <taxon>Alphaproteobacteria</taxon>
        <taxon>Hyphomicrobiales</taxon>
        <taxon>Reyranellaceae</taxon>
        <taxon>Reyranella</taxon>
    </lineage>
</organism>
<protein>
    <submittedName>
        <fullName evidence="9">CusA/CzcA family heavy metal efflux RND transporter</fullName>
    </submittedName>
</protein>
<dbReference type="InterPro" id="IPR001036">
    <property type="entry name" value="Acrflvin-R"/>
</dbReference>
<feature type="transmembrane region" description="Helical" evidence="8">
    <location>
        <begin position="482"/>
        <end position="506"/>
    </location>
</feature>
<evidence type="ECO:0000313" key="10">
    <source>
        <dbReference type="Proteomes" id="UP001198862"/>
    </source>
</evidence>
<feature type="transmembrane region" description="Helical" evidence="8">
    <location>
        <begin position="980"/>
        <end position="1002"/>
    </location>
</feature>
<keyword evidence="3" id="KW-0813">Transport</keyword>
<dbReference type="Gene3D" id="3.30.70.1320">
    <property type="entry name" value="Multidrug efflux transporter AcrB pore domain like"/>
    <property type="match status" value="1"/>
</dbReference>
<name>A0ABS8KTD9_9HYPH</name>
<evidence type="ECO:0000256" key="4">
    <source>
        <dbReference type="ARBA" id="ARBA00022475"/>
    </source>
</evidence>
<dbReference type="Pfam" id="PF00873">
    <property type="entry name" value="ACR_tran"/>
    <property type="match status" value="1"/>
</dbReference>
<evidence type="ECO:0000256" key="6">
    <source>
        <dbReference type="ARBA" id="ARBA00022989"/>
    </source>
</evidence>
<feature type="transmembrane region" description="Helical" evidence="8">
    <location>
        <begin position="879"/>
        <end position="898"/>
    </location>
</feature>
<evidence type="ECO:0000256" key="1">
    <source>
        <dbReference type="ARBA" id="ARBA00004651"/>
    </source>
</evidence>
<reference evidence="9 10" key="1">
    <citation type="submission" date="2021-11" db="EMBL/GenBank/DDBJ databases">
        <authorList>
            <person name="Lee D.-H."/>
            <person name="Kim S.-B."/>
        </authorList>
    </citation>
    <scope>NUCLEOTIDE SEQUENCE [LARGE SCALE GENOMIC DNA]</scope>
    <source>
        <strain evidence="9 10">KCTC 52223</strain>
    </source>
</reference>
<comment type="similarity">
    <text evidence="2">Belongs to the resistance-nodulation-cell division (RND) (TC 2.A.6) family.</text>
</comment>
<feature type="transmembrane region" description="Helical" evidence="8">
    <location>
        <begin position="1008"/>
        <end position="1034"/>
    </location>
</feature>
<dbReference type="Gene3D" id="3.30.70.1430">
    <property type="entry name" value="Multidrug efflux transporter AcrB pore domain"/>
    <property type="match status" value="2"/>
</dbReference>
<dbReference type="SUPFAM" id="SSF82693">
    <property type="entry name" value="Multidrug efflux transporter AcrB pore domain, PN1, PN2, PC1 and PC2 subdomains"/>
    <property type="match status" value="3"/>
</dbReference>
<dbReference type="NCBIfam" id="TIGR00914">
    <property type="entry name" value="2A0601"/>
    <property type="match status" value="1"/>
</dbReference>
<dbReference type="PANTHER" id="PTHR32063:SF12">
    <property type="entry name" value="CATION EFFLUX SYSTEM PROTEIN"/>
    <property type="match status" value="1"/>
</dbReference>
<feature type="transmembrane region" description="Helical" evidence="8">
    <location>
        <begin position="527"/>
        <end position="553"/>
    </location>
</feature>
<gene>
    <name evidence="9" type="ORF">LJ725_10090</name>
</gene>
<keyword evidence="7 8" id="KW-0472">Membrane</keyword>
<evidence type="ECO:0000256" key="8">
    <source>
        <dbReference type="SAM" id="Phobius"/>
    </source>
</evidence>